<gene>
    <name evidence="7" type="ORF">ACFQPB_19795</name>
</gene>
<dbReference type="PANTHER" id="PTHR30096">
    <property type="entry name" value="4,5-DOPA DIOXYGENASE EXTRADIOL-LIKE PROTEIN"/>
    <property type="match status" value="1"/>
</dbReference>
<dbReference type="CDD" id="cd07363">
    <property type="entry name" value="45_DOPA_Dioxygenase"/>
    <property type="match status" value="1"/>
</dbReference>
<sequence>MSHAALPTLFLSHGSPMWALEPGASGPALTHWAEGLRERLAADGQPLRGIVLMSPHWMARQPAVMTNAQPATWHDFGGFPEPLYRLQYPAPGAPALAEQVLGLLQAAGVPAVPDAQRPLDHGAWVPLMHLFPQANVPVVQVALPASAGPREVFAMGQALAGLRNEGVLVIGSGSMTHNLGEFFSGMPQQDDPAAAYANEFSRWIEDVVARADVDALLDYRVRAPHAVRAHPTEEHFLPIFFALGAAGWGSDAAVAPNYLTREIMYRYLAMDAFALA</sequence>
<keyword evidence="4" id="KW-0862">Zinc</keyword>
<comment type="cofactor">
    <cofactor evidence="1">
        <name>Zn(2+)</name>
        <dbReference type="ChEBI" id="CHEBI:29105"/>
    </cofactor>
</comment>
<keyword evidence="8" id="KW-1185">Reference proteome</keyword>
<organism evidence="7 8">
    <name type="scientific">Hydrogenophaga atypica</name>
    <dbReference type="NCBI Taxonomy" id="249409"/>
    <lineage>
        <taxon>Bacteria</taxon>
        <taxon>Pseudomonadati</taxon>
        <taxon>Pseudomonadota</taxon>
        <taxon>Betaproteobacteria</taxon>
        <taxon>Burkholderiales</taxon>
        <taxon>Comamonadaceae</taxon>
        <taxon>Hydrogenophaga</taxon>
    </lineage>
</organism>
<evidence type="ECO:0000256" key="2">
    <source>
        <dbReference type="ARBA" id="ARBA00007581"/>
    </source>
</evidence>
<protein>
    <submittedName>
        <fullName evidence="7">DODA-type extradiol aromatic ring-opening family dioxygenase</fullName>
        <ecNumber evidence="7">1.13.-.-</ecNumber>
    </submittedName>
</protein>
<keyword evidence="5 7" id="KW-0560">Oxidoreductase</keyword>
<evidence type="ECO:0000313" key="8">
    <source>
        <dbReference type="Proteomes" id="UP001596501"/>
    </source>
</evidence>
<dbReference type="Proteomes" id="UP001596501">
    <property type="component" value="Unassembled WGS sequence"/>
</dbReference>
<evidence type="ECO:0000256" key="4">
    <source>
        <dbReference type="ARBA" id="ARBA00022833"/>
    </source>
</evidence>
<dbReference type="SUPFAM" id="SSF53213">
    <property type="entry name" value="LigB-like"/>
    <property type="match status" value="1"/>
</dbReference>
<evidence type="ECO:0000256" key="5">
    <source>
        <dbReference type="ARBA" id="ARBA00023002"/>
    </source>
</evidence>
<evidence type="ECO:0000259" key="6">
    <source>
        <dbReference type="Pfam" id="PF02900"/>
    </source>
</evidence>
<dbReference type="PANTHER" id="PTHR30096:SF0">
    <property type="entry name" value="4,5-DOPA DIOXYGENASE EXTRADIOL-LIKE PROTEIN"/>
    <property type="match status" value="1"/>
</dbReference>
<dbReference type="Pfam" id="PF02900">
    <property type="entry name" value="LigB"/>
    <property type="match status" value="1"/>
</dbReference>
<dbReference type="RefSeq" id="WP_382227019.1">
    <property type="nucleotide sequence ID" value="NZ_JBHTCA010000024.1"/>
</dbReference>
<dbReference type="GO" id="GO:0051213">
    <property type="term" value="F:dioxygenase activity"/>
    <property type="evidence" value="ECO:0007669"/>
    <property type="project" value="UniProtKB-KW"/>
</dbReference>
<evidence type="ECO:0000256" key="3">
    <source>
        <dbReference type="ARBA" id="ARBA00022723"/>
    </source>
</evidence>
<dbReference type="InterPro" id="IPR004183">
    <property type="entry name" value="Xdiol_dOase_suB"/>
</dbReference>
<keyword evidence="3" id="KW-0479">Metal-binding</keyword>
<dbReference type="Gene3D" id="3.40.830.10">
    <property type="entry name" value="LigB-like"/>
    <property type="match status" value="1"/>
</dbReference>
<keyword evidence="7" id="KW-0223">Dioxygenase</keyword>
<name>A0ABW2QP55_9BURK</name>
<evidence type="ECO:0000256" key="1">
    <source>
        <dbReference type="ARBA" id="ARBA00001947"/>
    </source>
</evidence>
<accession>A0ABW2QP55</accession>
<comment type="similarity">
    <text evidence="2">Belongs to the DODA-type extradiol aromatic ring-opening dioxygenase family.</text>
</comment>
<feature type="domain" description="Extradiol ring-cleavage dioxygenase class III enzyme subunit B" evidence="6">
    <location>
        <begin position="8"/>
        <end position="255"/>
    </location>
</feature>
<evidence type="ECO:0000313" key="7">
    <source>
        <dbReference type="EMBL" id="MFC7411111.1"/>
    </source>
</evidence>
<dbReference type="EMBL" id="JBHTCA010000024">
    <property type="protein sequence ID" value="MFC7411111.1"/>
    <property type="molecule type" value="Genomic_DNA"/>
</dbReference>
<proteinExistence type="inferred from homology"/>
<dbReference type="PIRSF" id="PIRSF006157">
    <property type="entry name" value="Doxgns_DODA"/>
    <property type="match status" value="1"/>
</dbReference>
<dbReference type="InterPro" id="IPR014436">
    <property type="entry name" value="Extradiol_dOase_DODA"/>
</dbReference>
<dbReference type="EC" id="1.13.-.-" evidence="7"/>
<comment type="caution">
    <text evidence="7">The sequence shown here is derived from an EMBL/GenBank/DDBJ whole genome shotgun (WGS) entry which is preliminary data.</text>
</comment>
<reference evidence="8" key="1">
    <citation type="journal article" date="2019" name="Int. J. Syst. Evol. Microbiol.">
        <title>The Global Catalogue of Microorganisms (GCM) 10K type strain sequencing project: providing services to taxonomists for standard genome sequencing and annotation.</title>
        <authorList>
            <consortium name="The Broad Institute Genomics Platform"/>
            <consortium name="The Broad Institute Genome Sequencing Center for Infectious Disease"/>
            <person name="Wu L."/>
            <person name="Ma J."/>
        </authorList>
    </citation>
    <scope>NUCLEOTIDE SEQUENCE [LARGE SCALE GENOMIC DNA]</scope>
    <source>
        <strain evidence="8">CGMCC 1.12371</strain>
    </source>
</reference>